<dbReference type="AlphaFoldDB" id="A0AAV8UKL6"/>
<feature type="domain" description="Rhodanese" evidence="7">
    <location>
        <begin position="351"/>
        <end position="460"/>
    </location>
</feature>
<sequence>MNAVDEEYSPPDDDARYVETVNRALRDGDSSGRHLRETLARDELTGLARVPNSIRGAIWNFLLLSTKGNRELFGSISDEQFRESANESFGIMEEVMRDQLEVDAKRTRPSLKRFRGQESKNDLVRILAAFCEKENLRYVQGINEIVAMFMLLQDLGHSPKIVCELLSSFLHDFASWDLESSDESDTSSLAFHKLKYCFRSFRILLQYHDSELFNRLESMGLEPNMYATSWFVTLFARNFSVEATFALWDNVIVGNDRSDFFFFATALLVSRRELLMQVNDAHLPEEILNLRAETKGEVSALWAWGMKLKQNTPNSFVDMLSSPLTMCGLQDVPDKDPVLMTVNVDDIFGDPNKQFLIWDCRTMREFESGRIARAAHLELDGLRFGSREDAVKDLESVIAKNEPLRISGTHVCLVGSGIPAEDAFDVIPAATCLTKNGFRYISFLKGGFPEALTKSPEQVTDLSHAKLEAGISLRKRQEERSLYARERGVPDGVIALVNRTDSEVTDMVDKAKGTIERFGSEIRSALANQIAQRNRKKGEEELQDDEETG</sequence>
<evidence type="ECO:0000256" key="3">
    <source>
        <dbReference type="ARBA" id="ARBA00022473"/>
    </source>
</evidence>
<proteinExistence type="predicted"/>
<gene>
    <name evidence="8" type="ORF">NDN08_003836</name>
</gene>
<dbReference type="EMBL" id="JAMWBK010000010">
    <property type="protein sequence ID" value="KAJ8901628.1"/>
    <property type="molecule type" value="Genomic_DNA"/>
</dbReference>
<evidence type="ECO:0000256" key="2">
    <source>
        <dbReference type="ARBA" id="ARBA00014207"/>
    </source>
</evidence>
<protein>
    <recommendedName>
        <fullName evidence="2">TBC1 domain family member 23</fullName>
    </recommendedName>
</protein>
<dbReference type="PROSITE" id="PS50086">
    <property type="entry name" value="TBC_RABGAP"/>
    <property type="match status" value="1"/>
</dbReference>
<dbReference type="InterPro" id="IPR039755">
    <property type="entry name" value="TBC1D23"/>
</dbReference>
<dbReference type="PROSITE" id="PS50206">
    <property type="entry name" value="RHODANESE_3"/>
    <property type="match status" value="1"/>
</dbReference>
<dbReference type="InterPro" id="IPR035969">
    <property type="entry name" value="Rab-GAP_TBC_sf"/>
</dbReference>
<dbReference type="Gene3D" id="1.10.8.270">
    <property type="entry name" value="putative rabgap domain of human tbc1 domain family member 14 like domains"/>
    <property type="match status" value="1"/>
</dbReference>
<dbReference type="GO" id="GO:0042147">
    <property type="term" value="P:retrograde transport, endosome to Golgi"/>
    <property type="evidence" value="ECO:0007669"/>
    <property type="project" value="InterPro"/>
</dbReference>
<organism evidence="8 9">
    <name type="scientific">Rhodosorus marinus</name>
    <dbReference type="NCBI Taxonomy" id="101924"/>
    <lineage>
        <taxon>Eukaryota</taxon>
        <taxon>Rhodophyta</taxon>
        <taxon>Stylonematophyceae</taxon>
        <taxon>Stylonematales</taxon>
        <taxon>Stylonemataceae</taxon>
        <taxon>Rhodosorus</taxon>
    </lineage>
</organism>
<evidence type="ECO:0000256" key="1">
    <source>
        <dbReference type="ARBA" id="ARBA00004601"/>
    </source>
</evidence>
<reference evidence="8 9" key="1">
    <citation type="journal article" date="2023" name="Nat. Commun.">
        <title>Origin of minicircular mitochondrial genomes in red algae.</title>
        <authorList>
            <person name="Lee Y."/>
            <person name="Cho C.H."/>
            <person name="Lee Y.M."/>
            <person name="Park S.I."/>
            <person name="Yang J.H."/>
            <person name="West J.A."/>
            <person name="Bhattacharya D."/>
            <person name="Yoon H.S."/>
        </authorList>
    </citation>
    <scope>NUCLEOTIDE SEQUENCE [LARGE SCALE GENOMIC DNA]</scope>
    <source>
        <strain evidence="8 9">CCMP1338</strain>
        <tissue evidence="8">Whole cell</tissue>
    </source>
</reference>
<dbReference type="InterPro" id="IPR036873">
    <property type="entry name" value="Rhodanese-like_dom_sf"/>
</dbReference>
<dbReference type="InterPro" id="IPR000195">
    <property type="entry name" value="Rab-GAP-TBC_dom"/>
</dbReference>
<dbReference type="Pfam" id="PF00566">
    <property type="entry name" value="RabGAP-TBC"/>
    <property type="match status" value="1"/>
</dbReference>
<dbReference type="GO" id="GO:0099041">
    <property type="term" value="P:vesicle tethering to Golgi"/>
    <property type="evidence" value="ECO:0007669"/>
    <property type="project" value="TreeGrafter"/>
</dbReference>
<dbReference type="SMART" id="SM00164">
    <property type="entry name" value="TBC"/>
    <property type="match status" value="1"/>
</dbReference>
<name>A0AAV8UKL6_9RHOD</name>
<keyword evidence="4" id="KW-0333">Golgi apparatus</keyword>
<accession>A0AAV8UKL6</accession>
<comment type="subcellular location">
    <subcellularLocation>
        <location evidence="1">Golgi apparatus</location>
        <location evidence="1">trans-Golgi network</location>
    </subcellularLocation>
</comment>
<evidence type="ECO:0000259" key="6">
    <source>
        <dbReference type="PROSITE" id="PS50086"/>
    </source>
</evidence>
<evidence type="ECO:0000313" key="8">
    <source>
        <dbReference type="EMBL" id="KAJ8901628.1"/>
    </source>
</evidence>
<feature type="domain" description="Rab-GAP TBC" evidence="6">
    <location>
        <begin position="49"/>
        <end position="255"/>
    </location>
</feature>
<evidence type="ECO:0000256" key="5">
    <source>
        <dbReference type="SAM" id="MobiDB-lite"/>
    </source>
</evidence>
<dbReference type="PANTHER" id="PTHR13297">
    <property type="entry name" value="TBC1 DOMAIN FAMILY MEMBER 23-RELATED"/>
    <property type="match status" value="1"/>
</dbReference>
<dbReference type="SUPFAM" id="SSF47923">
    <property type="entry name" value="Ypt/Rab-GAP domain of gyp1p"/>
    <property type="match status" value="2"/>
</dbReference>
<keyword evidence="9" id="KW-1185">Reference proteome</keyword>
<comment type="caution">
    <text evidence="8">The sequence shown here is derived from an EMBL/GenBank/DDBJ whole genome shotgun (WGS) entry which is preliminary data.</text>
</comment>
<dbReference type="Gene3D" id="1.10.472.80">
    <property type="entry name" value="Ypt/Rab-GAP domain of gyp1p, domain 3"/>
    <property type="match status" value="1"/>
</dbReference>
<dbReference type="PANTHER" id="PTHR13297:SF5">
    <property type="entry name" value="TBC1 DOMAIN FAMILY MEMBER 23"/>
    <property type="match status" value="1"/>
</dbReference>
<dbReference type="SUPFAM" id="SSF52821">
    <property type="entry name" value="Rhodanese/Cell cycle control phosphatase"/>
    <property type="match status" value="1"/>
</dbReference>
<dbReference type="Proteomes" id="UP001157974">
    <property type="component" value="Unassembled WGS sequence"/>
</dbReference>
<dbReference type="Gene3D" id="3.40.250.10">
    <property type="entry name" value="Rhodanese-like domain"/>
    <property type="match status" value="1"/>
</dbReference>
<evidence type="ECO:0000313" key="9">
    <source>
        <dbReference type="Proteomes" id="UP001157974"/>
    </source>
</evidence>
<evidence type="ECO:0000259" key="7">
    <source>
        <dbReference type="PROSITE" id="PS50206"/>
    </source>
</evidence>
<dbReference type="GO" id="GO:0005829">
    <property type="term" value="C:cytosol"/>
    <property type="evidence" value="ECO:0007669"/>
    <property type="project" value="GOC"/>
</dbReference>
<dbReference type="InterPro" id="IPR001763">
    <property type="entry name" value="Rhodanese-like_dom"/>
</dbReference>
<feature type="region of interest" description="Disordered" evidence="5">
    <location>
        <begin position="530"/>
        <end position="549"/>
    </location>
</feature>
<dbReference type="GO" id="GO:0005802">
    <property type="term" value="C:trans-Golgi network"/>
    <property type="evidence" value="ECO:0007669"/>
    <property type="project" value="TreeGrafter"/>
</dbReference>
<evidence type="ECO:0000256" key="4">
    <source>
        <dbReference type="ARBA" id="ARBA00023034"/>
    </source>
</evidence>
<keyword evidence="3" id="KW-0217">Developmental protein</keyword>